<reference evidence="2 3" key="1">
    <citation type="submission" date="2020-08" db="EMBL/GenBank/DDBJ databases">
        <title>Genome sequence of Diaphorobacter ruginosibacter DSM 27467T.</title>
        <authorList>
            <person name="Hyun D.-W."/>
            <person name="Bae J.-W."/>
        </authorList>
    </citation>
    <scope>NUCLEOTIDE SEQUENCE [LARGE SCALE GENOMIC DNA]</scope>
    <source>
        <strain evidence="2 3">DSM 27467</strain>
    </source>
</reference>
<dbReference type="InterPro" id="IPR033932">
    <property type="entry name" value="YtcJ-like"/>
</dbReference>
<dbReference type="EMBL" id="CP060714">
    <property type="protein sequence ID" value="QNN56407.1"/>
    <property type="molecule type" value="Genomic_DNA"/>
</dbReference>
<dbReference type="RefSeq" id="WP_187596673.1">
    <property type="nucleotide sequence ID" value="NZ_CP060714.1"/>
</dbReference>
<dbReference type="KEGG" id="drg:H9K76_17935"/>
<name>A0A7G9RLD2_9BURK</name>
<sequence length="556" mass="60023">MTAVDNHPGAQAKVQVFTARRVLTMNPAQPDATHVAVQNGRILAVGGAADMAAWPDAVQVDSLRDKVLMPGLIEAHCHLMEGAMWDAVYLGYFDRRDPDGRLWTGLRTLDAVLARLKEAQDRLADPDAPLLGWGFDPILFGTERLSVNELDTVSATRPIVIMHASVHLMNVNSAMLVLAGIDEDTDIDGVHKDADGQPTGELQEFAAMFPVQKLLGQSMSLAAAEQSQAIWKFGRVAQLAGVTTATDLVSDLSEKGLATLHEVTADADYPMRVVPAFAPQRNPQGGAARVLEAAAAQTDKLRFGPVKFIVDGSIQGFTARLRSPGYAGGQPNGLWLIPPSQLLELFTPFHAAGLQLHIHTNGDEATEVVLDVIEQMLQAHPREDHRHTLQHCQLADRAQLERAARLGMCINFFSNHLYYWGDAHVAQTVGLSWAQRMNPAKTARDLGLTFSLHSDAPITPLNPLFTAWCAAHRATASGRILGEAERLSVADALEAVTMGAARTLKLERLIGSIEAGKLADFAVLEDDPSAVPAESLKDVRVWGTVLGGKVFPAPQP</sequence>
<evidence type="ECO:0000313" key="2">
    <source>
        <dbReference type="EMBL" id="QNN56407.1"/>
    </source>
</evidence>
<gene>
    <name evidence="2" type="ORF">H9K76_17935</name>
</gene>
<dbReference type="Gene3D" id="3.20.20.140">
    <property type="entry name" value="Metal-dependent hydrolases"/>
    <property type="match status" value="1"/>
</dbReference>
<dbReference type="GO" id="GO:0016810">
    <property type="term" value="F:hydrolase activity, acting on carbon-nitrogen (but not peptide) bonds"/>
    <property type="evidence" value="ECO:0007669"/>
    <property type="project" value="InterPro"/>
</dbReference>
<dbReference type="Proteomes" id="UP000515811">
    <property type="component" value="Chromosome"/>
</dbReference>
<dbReference type="Gene3D" id="3.10.310.70">
    <property type="match status" value="1"/>
</dbReference>
<dbReference type="CDD" id="cd01300">
    <property type="entry name" value="YtcJ_like"/>
    <property type="match status" value="1"/>
</dbReference>
<dbReference type="PANTHER" id="PTHR22642">
    <property type="entry name" value="IMIDAZOLONEPROPIONASE"/>
    <property type="match status" value="1"/>
</dbReference>
<dbReference type="Gene3D" id="2.30.40.10">
    <property type="entry name" value="Urease, subunit C, domain 1"/>
    <property type="match status" value="1"/>
</dbReference>
<dbReference type="InterPro" id="IPR013108">
    <property type="entry name" value="Amidohydro_3"/>
</dbReference>
<organism evidence="2 3">
    <name type="scientific">Diaphorobacter ruginosibacter</name>
    <dbReference type="NCBI Taxonomy" id="1715720"/>
    <lineage>
        <taxon>Bacteria</taxon>
        <taxon>Pseudomonadati</taxon>
        <taxon>Pseudomonadota</taxon>
        <taxon>Betaproteobacteria</taxon>
        <taxon>Burkholderiales</taxon>
        <taxon>Comamonadaceae</taxon>
        <taxon>Diaphorobacter</taxon>
    </lineage>
</organism>
<dbReference type="InterPro" id="IPR032466">
    <property type="entry name" value="Metal_Hydrolase"/>
</dbReference>
<dbReference type="PANTHER" id="PTHR22642:SF2">
    <property type="entry name" value="PROTEIN LONG AFTER FAR-RED 3"/>
    <property type="match status" value="1"/>
</dbReference>
<keyword evidence="2" id="KW-0378">Hydrolase</keyword>
<dbReference type="AlphaFoldDB" id="A0A7G9RLD2"/>
<protein>
    <submittedName>
        <fullName evidence="2">Amidohydrolase</fullName>
    </submittedName>
</protein>
<dbReference type="SUPFAM" id="SSF51338">
    <property type="entry name" value="Composite domain of metallo-dependent hydrolases"/>
    <property type="match status" value="1"/>
</dbReference>
<evidence type="ECO:0000313" key="3">
    <source>
        <dbReference type="Proteomes" id="UP000515811"/>
    </source>
</evidence>
<feature type="domain" description="Amidohydrolase 3" evidence="1">
    <location>
        <begin position="63"/>
        <end position="550"/>
    </location>
</feature>
<proteinExistence type="predicted"/>
<dbReference type="SUPFAM" id="SSF51556">
    <property type="entry name" value="Metallo-dependent hydrolases"/>
    <property type="match status" value="1"/>
</dbReference>
<keyword evidence="3" id="KW-1185">Reference proteome</keyword>
<accession>A0A7G9RLD2</accession>
<dbReference type="Pfam" id="PF07969">
    <property type="entry name" value="Amidohydro_3"/>
    <property type="match status" value="1"/>
</dbReference>
<evidence type="ECO:0000259" key="1">
    <source>
        <dbReference type="Pfam" id="PF07969"/>
    </source>
</evidence>
<dbReference type="InterPro" id="IPR011059">
    <property type="entry name" value="Metal-dep_hydrolase_composite"/>
</dbReference>